<dbReference type="EMBL" id="CP035913">
    <property type="protein sequence ID" value="QBE67499.1"/>
    <property type="molecule type" value="Genomic_DNA"/>
</dbReference>
<organism evidence="4 5">
    <name type="scientific">Pseudoduganella lutea</name>
    <dbReference type="NCBI Taxonomy" id="321985"/>
    <lineage>
        <taxon>Bacteria</taxon>
        <taxon>Pseudomonadati</taxon>
        <taxon>Pseudomonadota</taxon>
        <taxon>Betaproteobacteria</taxon>
        <taxon>Burkholderiales</taxon>
        <taxon>Oxalobacteraceae</taxon>
        <taxon>Telluria group</taxon>
        <taxon>Pseudoduganella</taxon>
    </lineage>
</organism>
<dbReference type="InterPro" id="IPR003661">
    <property type="entry name" value="HisK_dim/P_dom"/>
</dbReference>
<dbReference type="InterPro" id="IPR036097">
    <property type="entry name" value="HisK_dim/P_sf"/>
</dbReference>
<name>A0A4P6L6Z3_9BURK</name>
<protein>
    <recommendedName>
        <fullName evidence="2">histidine kinase</fullName>
        <ecNumber evidence="2">2.7.13.3</ecNumber>
    </recommendedName>
</protein>
<dbReference type="Gene3D" id="1.10.287.130">
    <property type="match status" value="1"/>
</dbReference>
<feature type="domain" description="Signal transduction histidine kinase dimerisation/phosphoacceptor" evidence="3">
    <location>
        <begin position="3"/>
        <end position="57"/>
    </location>
</feature>
<sequence>MPTLAHELHNPLDPIRTGVALLRSVGRSRCRASTIMERQLGHIVRLIDDLLDVSRISRSRGRALVKPEGGYRPPLDQASVLSEITALLPRIARNA</sequence>
<evidence type="ECO:0000259" key="3">
    <source>
        <dbReference type="Pfam" id="PF00512"/>
    </source>
</evidence>
<dbReference type="AlphaFoldDB" id="A0A4P6L6Z3"/>
<dbReference type="Proteomes" id="UP000290637">
    <property type="component" value="Chromosome"/>
</dbReference>
<dbReference type="EC" id="2.7.13.3" evidence="2"/>
<evidence type="ECO:0000256" key="1">
    <source>
        <dbReference type="ARBA" id="ARBA00000085"/>
    </source>
</evidence>
<evidence type="ECO:0000313" key="4">
    <source>
        <dbReference type="EMBL" id="QBE67499.1"/>
    </source>
</evidence>
<dbReference type="CDD" id="cd00082">
    <property type="entry name" value="HisKA"/>
    <property type="match status" value="1"/>
</dbReference>
<dbReference type="OrthoDB" id="9768069at2"/>
<dbReference type="KEGG" id="plue:EWM63_24825"/>
<evidence type="ECO:0000256" key="2">
    <source>
        <dbReference type="ARBA" id="ARBA00012438"/>
    </source>
</evidence>
<comment type="catalytic activity">
    <reaction evidence="1">
        <text>ATP + protein L-histidine = ADP + protein N-phospho-L-histidine.</text>
        <dbReference type="EC" id="2.7.13.3"/>
    </reaction>
</comment>
<accession>A0A4P6L6Z3</accession>
<dbReference type="SUPFAM" id="SSF47384">
    <property type="entry name" value="Homodimeric domain of signal transducing histidine kinase"/>
    <property type="match status" value="1"/>
</dbReference>
<dbReference type="Pfam" id="PF00512">
    <property type="entry name" value="HisKA"/>
    <property type="match status" value="1"/>
</dbReference>
<dbReference type="GO" id="GO:0000155">
    <property type="term" value="F:phosphorelay sensor kinase activity"/>
    <property type="evidence" value="ECO:0007669"/>
    <property type="project" value="InterPro"/>
</dbReference>
<reference evidence="4 5" key="1">
    <citation type="submission" date="2019-02" db="EMBL/GenBank/DDBJ databases">
        <title>Draft Genome Sequences of Six Type Strains of the Genus Massilia.</title>
        <authorList>
            <person name="Miess H."/>
            <person name="Frediansyhah A."/>
            <person name="Gross H."/>
        </authorList>
    </citation>
    <scope>NUCLEOTIDE SEQUENCE [LARGE SCALE GENOMIC DNA]</scope>
    <source>
        <strain evidence="4 5">DSM 17473</strain>
    </source>
</reference>
<keyword evidence="5" id="KW-1185">Reference proteome</keyword>
<evidence type="ECO:0000313" key="5">
    <source>
        <dbReference type="Proteomes" id="UP000290637"/>
    </source>
</evidence>
<gene>
    <name evidence="4" type="ORF">EWM63_24825</name>
</gene>
<proteinExistence type="predicted"/>